<gene>
    <name evidence="3" type="ORF">H131_11243</name>
</gene>
<feature type="domain" description="N-acetyltransferase" evidence="2">
    <location>
        <begin position="1"/>
        <end position="139"/>
    </location>
</feature>
<dbReference type="Pfam" id="PF00583">
    <property type="entry name" value="Acetyltransf_1"/>
    <property type="match status" value="1"/>
</dbReference>
<organism evidence="3 4">
    <name type="scientific">Lysinibacillus sphaericus OT4b.31</name>
    <dbReference type="NCBI Taxonomy" id="1285586"/>
    <lineage>
        <taxon>Bacteria</taxon>
        <taxon>Bacillati</taxon>
        <taxon>Bacillota</taxon>
        <taxon>Bacilli</taxon>
        <taxon>Bacillales</taxon>
        <taxon>Bacillaceae</taxon>
        <taxon>Lysinibacillus</taxon>
    </lineage>
</organism>
<dbReference type="HOGENOM" id="CLU_145397_0_0_9"/>
<dbReference type="PATRIC" id="fig|1285586.5.peg.2282"/>
<dbReference type="AlphaFoldDB" id="R7ZF02"/>
<dbReference type="InterPro" id="IPR000182">
    <property type="entry name" value="GNAT_dom"/>
</dbReference>
<evidence type="ECO:0000313" key="4">
    <source>
        <dbReference type="Proteomes" id="UP000013911"/>
    </source>
</evidence>
<evidence type="ECO:0000259" key="2">
    <source>
        <dbReference type="PROSITE" id="PS51186"/>
    </source>
</evidence>
<proteinExistence type="predicted"/>
<dbReference type="OrthoDB" id="5638018at2"/>
<keyword evidence="1" id="KW-0812">Transmembrane</keyword>
<protein>
    <recommendedName>
        <fullName evidence="2">N-acetyltransferase domain-containing protein</fullName>
    </recommendedName>
</protein>
<dbReference type="Proteomes" id="UP000013911">
    <property type="component" value="Unassembled WGS sequence"/>
</dbReference>
<dbReference type="PROSITE" id="PS51186">
    <property type="entry name" value="GNAT"/>
    <property type="match status" value="1"/>
</dbReference>
<evidence type="ECO:0000256" key="1">
    <source>
        <dbReference type="SAM" id="Phobius"/>
    </source>
</evidence>
<dbReference type="InterPro" id="IPR016181">
    <property type="entry name" value="Acyl_CoA_acyltransferase"/>
</dbReference>
<evidence type="ECO:0000313" key="3">
    <source>
        <dbReference type="EMBL" id="EON72712.1"/>
    </source>
</evidence>
<dbReference type="Gene3D" id="3.40.630.30">
    <property type="match status" value="1"/>
</dbReference>
<feature type="transmembrane region" description="Helical" evidence="1">
    <location>
        <begin position="50"/>
        <end position="71"/>
    </location>
</feature>
<accession>R7ZF02</accession>
<keyword evidence="1" id="KW-0472">Membrane</keyword>
<dbReference type="CDD" id="cd04301">
    <property type="entry name" value="NAT_SF"/>
    <property type="match status" value="1"/>
</dbReference>
<dbReference type="SUPFAM" id="SSF55729">
    <property type="entry name" value="Acyl-CoA N-acyltransferases (Nat)"/>
    <property type="match status" value="1"/>
</dbReference>
<reference evidence="3 4" key="1">
    <citation type="submission" date="2013-04" db="EMBL/GenBank/DDBJ databases">
        <title>Draft genome of the heavy metal tolerant bacterium Lysinibacillus sphaericus strain OT4b.31.</title>
        <authorList>
            <person name="Pena-Montenegro T.D."/>
            <person name="Dussan J."/>
        </authorList>
    </citation>
    <scope>NUCLEOTIDE SEQUENCE [LARGE SCALE GENOMIC DNA]</scope>
    <source>
        <strain evidence="3 4">OT4b.31</strain>
    </source>
</reference>
<dbReference type="eggNOG" id="COG0456">
    <property type="taxonomic scope" value="Bacteria"/>
</dbReference>
<comment type="caution">
    <text evidence="3">The sequence shown here is derived from an EMBL/GenBank/DDBJ whole genome shotgun (WGS) entry which is preliminary data.</text>
</comment>
<keyword evidence="1" id="KW-1133">Transmembrane helix</keyword>
<dbReference type="RefSeq" id="WP_010859196.1">
    <property type="nucleotide sequence ID" value="NZ_KB933398.1"/>
</dbReference>
<dbReference type="GO" id="GO:0016747">
    <property type="term" value="F:acyltransferase activity, transferring groups other than amino-acyl groups"/>
    <property type="evidence" value="ECO:0007669"/>
    <property type="project" value="InterPro"/>
</dbReference>
<dbReference type="EMBL" id="AQPX01000017">
    <property type="protein sequence ID" value="EON72712.1"/>
    <property type="molecule type" value="Genomic_DNA"/>
</dbReference>
<name>R7ZF02_LYSSH</name>
<sequence length="139" mass="15758">MEYSMYACMGDLDELVTIDQQVIGSTTRRHFIQKALVEERCIIQKTQSSIAGFLIFNTDFFACSFISLVIVKPTERRKGIATSLLAHYVEMASTQKIFSSTNQSNTAMQKVFETAGFKKSGYIENLDEGDPEIIYFKLK</sequence>